<evidence type="ECO:0000313" key="9">
    <source>
        <dbReference type="Proteomes" id="UP000545037"/>
    </source>
</evidence>
<dbReference type="InterPro" id="IPR036890">
    <property type="entry name" value="HATPase_C_sf"/>
</dbReference>
<dbReference type="InterPro" id="IPR004358">
    <property type="entry name" value="Sig_transdc_His_kin-like_C"/>
</dbReference>
<dbReference type="EC" id="2.7.13.3" evidence="2"/>
<dbReference type="GO" id="GO:0000155">
    <property type="term" value="F:phosphorelay sensor kinase activity"/>
    <property type="evidence" value="ECO:0007669"/>
    <property type="project" value="InterPro"/>
</dbReference>
<keyword evidence="9" id="KW-1185">Reference proteome</keyword>
<dbReference type="Gene3D" id="3.30.450.40">
    <property type="match status" value="1"/>
</dbReference>
<dbReference type="SMART" id="SM00387">
    <property type="entry name" value="HATPase_c"/>
    <property type="match status" value="1"/>
</dbReference>
<dbReference type="InterPro" id="IPR003018">
    <property type="entry name" value="GAF"/>
</dbReference>
<comment type="catalytic activity">
    <reaction evidence="1">
        <text>ATP + protein L-histidine = ADP + protein N-phospho-L-histidine.</text>
        <dbReference type="EC" id="2.7.13.3"/>
    </reaction>
</comment>
<dbReference type="CDD" id="cd00082">
    <property type="entry name" value="HisKA"/>
    <property type="match status" value="1"/>
</dbReference>
<dbReference type="InterPro" id="IPR003594">
    <property type="entry name" value="HATPase_dom"/>
</dbReference>
<dbReference type="PANTHER" id="PTHR43711">
    <property type="entry name" value="TWO-COMPONENT HISTIDINE KINASE"/>
    <property type="match status" value="1"/>
</dbReference>
<proteinExistence type="predicted"/>
<dbReference type="Pfam" id="PF00512">
    <property type="entry name" value="HisKA"/>
    <property type="match status" value="1"/>
</dbReference>
<keyword evidence="4" id="KW-0808">Transferase</keyword>
<gene>
    <name evidence="8" type="ORF">GGR13_001000</name>
</gene>
<dbReference type="InterPro" id="IPR005467">
    <property type="entry name" value="His_kinase_dom"/>
</dbReference>
<dbReference type="PROSITE" id="PS50109">
    <property type="entry name" value="HIS_KIN"/>
    <property type="match status" value="1"/>
</dbReference>
<protein>
    <recommendedName>
        <fullName evidence="2">histidine kinase</fullName>
        <ecNumber evidence="2">2.7.13.3</ecNumber>
    </recommendedName>
</protein>
<comment type="caution">
    <text evidence="8">The sequence shown here is derived from an EMBL/GenBank/DDBJ whole genome shotgun (WGS) entry which is preliminary data.</text>
</comment>
<evidence type="ECO:0000256" key="3">
    <source>
        <dbReference type="ARBA" id="ARBA00022553"/>
    </source>
</evidence>
<feature type="domain" description="Histidine kinase" evidence="7">
    <location>
        <begin position="109"/>
        <end position="321"/>
    </location>
</feature>
<dbReference type="InterPro" id="IPR003661">
    <property type="entry name" value="HisK_dim/P_dom"/>
</dbReference>
<dbReference type="SUPFAM" id="SSF55781">
    <property type="entry name" value="GAF domain-like"/>
    <property type="match status" value="1"/>
</dbReference>
<accession>A0A7W9CH55</accession>
<dbReference type="Pfam" id="PF01590">
    <property type="entry name" value="GAF"/>
    <property type="match status" value="1"/>
</dbReference>
<dbReference type="Proteomes" id="UP000545037">
    <property type="component" value="Unassembled WGS sequence"/>
</dbReference>
<sequence length="324" mass="35361">MAARSGDPILIDDVETDPVFADHAIPKAFGLRSYVSFPIVRSNGEVFGTLCALDTRPNFVSSVETREMFRRFAELIAYHVDAVDRAEHSEASLARERETAILRDQFIAVLGHDLRNPVAAVEAGINLLSRSDLSSRDRLVVSQMKTTTDRIVGLIDDVLDFARGHLGDGLHLKVRGDQHLRPVIEQVIDELRQANPDRKILSTICLDGRVEGDPQRIGQLLSNFLGNAIFHGAVDKDVEVRAEMRDGSFVLSVCNGGNPIPPEAMATLFKPFTRGVQHKGGGGLGLGLYICALIADAHEGTLHVQSDESGTCFEFRKPLAVTGT</sequence>
<dbReference type="SUPFAM" id="SSF55874">
    <property type="entry name" value="ATPase domain of HSP90 chaperone/DNA topoisomerase II/histidine kinase"/>
    <property type="match status" value="1"/>
</dbReference>
<keyword evidence="5 8" id="KW-0418">Kinase</keyword>
<dbReference type="EMBL" id="JACHOR010000002">
    <property type="protein sequence ID" value="MBB5745416.1"/>
    <property type="molecule type" value="Genomic_DNA"/>
</dbReference>
<dbReference type="InterPro" id="IPR050736">
    <property type="entry name" value="Sensor_HK_Regulatory"/>
</dbReference>
<organism evidence="8 9">
    <name type="scientific">Brevundimonas variabilis</name>
    <dbReference type="NCBI Taxonomy" id="74312"/>
    <lineage>
        <taxon>Bacteria</taxon>
        <taxon>Pseudomonadati</taxon>
        <taxon>Pseudomonadota</taxon>
        <taxon>Alphaproteobacteria</taxon>
        <taxon>Caulobacterales</taxon>
        <taxon>Caulobacteraceae</taxon>
        <taxon>Brevundimonas</taxon>
    </lineage>
</organism>
<dbReference type="InterPro" id="IPR029016">
    <property type="entry name" value="GAF-like_dom_sf"/>
</dbReference>
<dbReference type="AlphaFoldDB" id="A0A7W9CH55"/>
<dbReference type="SMART" id="SM00388">
    <property type="entry name" value="HisKA"/>
    <property type="match status" value="1"/>
</dbReference>
<dbReference type="Gene3D" id="1.10.287.130">
    <property type="match status" value="1"/>
</dbReference>
<dbReference type="SUPFAM" id="SSF47384">
    <property type="entry name" value="Homodimeric domain of signal transducing histidine kinase"/>
    <property type="match status" value="1"/>
</dbReference>
<name>A0A7W9CH55_9CAUL</name>
<evidence type="ECO:0000256" key="6">
    <source>
        <dbReference type="ARBA" id="ARBA00023012"/>
    </source>
</evidence>
<reference evidence="8 9" key="1">
    <citation type="submission" date="2020-08" db="EMBL/GenBank/DDBJ databases">
        <title>Genomic Encyclopedia of Type Strains, Phase IV (KMG-IV): sequencing the most valuable type-strain genomes for metagenomic binning, comparative biology and taxonomic classification.</title>
        <authorList>
            <person name="Goeker M."/>
        </authorList>
    </citation>
    <scope>NUCLEOTIDE SEQUENCE [LARGE SCALE GENOMIC DNA]</scope>
    <source>
        <strain evidence="8 9">DSM 4737</strain>
    </source>
</reference>
<dbReference type="InterPro" id="IPR036097">
    <property type="entry name" value="HisK_dim/P_sf"/>
</dbReference>
<evidence type="ECO:0000256" key="1">
    <source>
        <dbReference type="ARBA" id="ARBA00000085"/>
    </source>
</evidence>
<keyword evidence="3" id="KW-0597">Phosphoprotein</keyword>
<dbReference type="PANTHER" id="PTHR43711:SF1">
    <property type="entry name" value="HISTIDINE KINASE 1"/>
    <property type="match status" value="1"/>
</dbReference>
<evidence type="ECO:0000256" key="5">
    <source>
        <dbReference type="ARBA" id="ARBA00022777"/>
    </source>
</evidence>
<evidence type="ECO:0000259" key="7">
    <source>
        <dbReference type="PROSITE" id="PS50109"/>
    </source>
</evidence>
<dbReference type="Pfam" id="PF02518">
    <property type="entry name" value="HATPase_c"/>
    <property type="match status" value="1"/>
</dbReference>
<evidence type="ECO:0000313" key="8">
    <source>
        <dbReference type="EMBL" id="MBB5745416.1"/>
    </source>
</evidence>
<evidence type="ECO:0000256" key="4">
    <source>
        <dbReference type="ARBA" id="ARBA00022679"/>
    </source>
</evidence>
<dbReference type="Gene3D" id="3.30.565.10">
    <property type="entry name" value="Histidine kinase-like ATPase, C-terminal domain"/>
    <property type="match status" value="1"/>
</dbReference>
<dbReference type="PRINTS" id="PR00344">
    <property type="entry name" value="BCTRLSENSOR"/>
</dbReference>
<keyword evidence="6" id="KW-0902">Two-component regulatory system</keyword>
<evidence type="ECO:0000256" key="2">
    <source>
        <dbReference type="ARBA" id="ARBA00012438"/>
    </source>
</evidence>